<keyword evidence="2" id="KW-1185">Reference proteome</keyword>
<name>A0ABY6TNA8_BIOOC</name>
<dbReference type="EMBL" id="CABFNS010000021">
    <property type="protein sequence ID" value="VUC20021.1"/>
    <property type="molecule type" value="Genomic_DNA"/>
</dbReference>
<organism evidence="1 2">
    <name type="scientific">Bionectria ochroleuca</name>
    <name type="common">Gliocladium roseum</name>
    <dbReference type="NCBI Taxonomy" id="29856"/>
    <lineage>
        <taxon>Eukaryota</taxon>
        <taxon>Fungi</taxon>
        <taxon>Dikarya</taxon>
        <taxon>Ascomycota</taxon>
        <taxon>Pezizomycotina</taxon>
        <taxon>Sordariomycetes</taxon>
        <taxon>Hypocreomycetidae</taxon>
        <taxon>Hypocreales</taxon>
        <taxon>Bionectriaceae</taxon>
        <taxon>Clonostachys</taxon>
    </lineage>
</organism>
<sequence length="144" mass="15888">MQILALGQAQPDVKEGKKFRGSQVRSARVSAIQGAQKETVVGVSSLTLLRLLDARRLNAGPSIAEFIHIDSVATQLSRRLSDPQDAENGDAAGRARLIFRVSWKRQASRDKEIWSSCPEPGKDVKKARLREKGKCGWLRQGVEP</sequence>
<accession>A0ABY6TNA8</accession>
<comment type="caution">
    <text evidence="1">The sequence shown here is derived from an EMBL/GenBank/DDBJ whole genome shotgun (WGS) entry which is preliminary data.</text>
</comment>
<gene>
    <name evidence="1" type="ORF">CLO192961_LOCUS9335</name>
</gene>
<reference evidence="1 2" key="1">
    <citation type="submission" date="2019-06" db="EMBL/GenBank/DDBJ databases">
        <authorList>
            <person name="Broberg M."/>
        </authorList>
    </citation>
    <scope>NUCLEOTIDE SEQUENCE [LARGE SCALE GENOMIC DNA]</scope>
</reference>
<protein>
    <submittedName>
        <fullName evidence="1">Uncharacterized protein</fullName>
    </submittedName>
</protein>
<proteinExistence type="predicted"/>
<dbReference type="Proteomes" id="UP000766486">
    <property type="component" value="Unassembled WGS sequence"/>
</dbReference>
<evidence type="ECO:0000313" key="2">
    <source>
        <dbReference type="Proteomes" id="UP000766486"/>
    </source>
</evidence>
<evidence type="ECO:0000313" key="1">
    <source>
        <dbReference type="EMBL" id="VUC20021.1"/>
    </source>
</evidence>